<gene>
    <name evidence="1" type="ORF">EZS28_047664</name>
</gene>
<dbReference type="Proteomes" id="UP000324800">
    <property type="component" value="Unassembled WGS sequence"/>
</dbReference>
<reference evidence="1 2" key="1">
    <citation type="submission" date="2019-03" db="EMBL/GenBank/DDBJ databases">
        <title>Single cell metagenomics reveals metabolic interactions within the superorganism composed of flagellate Streblomastix strix and complex community of Bacteroidetes bacteria on its surface.</title>
        <authorList>
            <person name="Treitli S.C."/>
            <person name="Kolisko M."/>
            <person name="Husnik F."/>
            <person name="Keeling P."/>
            <person name="Hampl V."/>
        </authorList>
    </citation>
    <scope>NUCLEOTIDE SEQUENCE [LARGE SCALE GENOMIC DNA]</scope>
    <source>
        <strain evidence="1">ST1C</strain>
    </source>
</reference>
<organism evidence="1 2">
    <name type="scientific">Streblomastix strix</name>
    <dbReference type="NCBI Taxonomy" id="222440"/>
    <lineage>
        <taxon>Eukaryota</taxon>
        <taxon>Metamonada</taxon>
        <taxon>Preaxostyla</taxon>
        <taxon>Oxymonadida</taxon>
        <taxon>Streblomastigidae</taxon>
        <taxon>Streblomastix</taxon>
    </lineage>
</organism>
<proteinExistence type="predicted"/>
<sequence length="261" mass="28852">MNPGKLKHAGKWTLGAGGAAVGLHALNKHDAKRDKKQGRMNESFNDIMNNTELFESIARKHLNNLNEYSAIISKINPYSSIGNVKVPKNKLPKLFNEVKKPGRFKILNKKYGLAAGALALGMIGVRSANNGMIKKYNLKNKLDRGHMDNTILYNPKTANTKYVGYNRNVGNNPNNDNLFEKVVEDSKEFYQMVKGKDGVYYQKGKRPIDKTIKRITDTAKKHKKALIAGTAAATIAGTVKSGFNKAKGKGKELLHKGLSKL</sequence>
<feature type="non-terminal residue" evidence="1">
    <location>
        <position position="261"/>
    </location>
</feature>
<evidence type="ECO:0000313" key="2">
    <source>
        <dbReference type="Proteomes" id="UP000324800"/>
    </source>
</evidence>
<comment type="caution">
    <text evidence="1">The sequence shown here is derived from an EMBL/GenBank/DDBJ whole genome shotgun (WGS) entry which is preliminary data.</text>
</comment>
<evidence type="ECO:0000313" key="1">
    <source>
        <dbReference type="EMBL" id="KAA6356809.1"/>
    </source>
</evidence>
<dbReference type="AlphaFoldDB" id="A0A5J4TFA7"/>
<accession>A0A5J4TFA7</accession>
<protein>
    <submittedName>
        <fullName evidence="1">Uncharacterized protein</fullName>
    </submittedName>
</protein>
<name>A0A5J4TFA7_9EUKA</name>
<dbReference type="EMBL" id="SNRW01032377">
    <property type="protein sequence ID" value="KAA6356809.1"/>
    <property type="molecule type" value="Genomic_DNA"/>
</dbReference>